<keyword evidence="5" id="KW-1185">Reference proteome</keyword>
<dbReference type="SUPFAM" id="SSF56112">
    <property type="entry name" value="Protein kinase-like (PK-like)"/>
    <property type="match status" value="1"/>
</dbReference>
<dbReference type="GO" id="GO:0005524">
    <property type="term" value="F:ATP binding"/>
    <property type="evidence" value="ECO:0007669"/>
    <property type="project" value="InterPro"/>
</dbReference>
<feature type="region of interest" description="Disordered" evidence="1">
    <location>
        <begin position="397"/>
        <end position="416"/>
    </location>
</feature>
<sequence>MEPVGLGLSALTLFIECLKAYRVFSTAKHVDAELNLVKTKFQIEETRFIQWGTYWGYRTEPSECALDRNIGHAGQNVTSTVKLTLSQIINLLKEYNSVFTKYNTTDRNTAYRGMTWAVKDKARLESIVHNLNQFNDGLHQLLPRKDEASLAQATACAVLNNNTDAQLTAVITVMEGMHNLDAAKLARFKRAYQMVISEDERQPSYAYQLSLSLELDFARVQLSGRHSSKERTLGILDGCPNSRIIVEWRPYDPGTFAGSAADRIVLKQRAARLAELLSSRNPRPMNFNVLTCAGYFDQATLQRYGFVYEIPSSVIQHMPFTLHELLAPRFMPDLGTRFRLAQSLARTIYLLHSSGWLHKSIRPTNIILFQHPGTNAPIFETPYLGGFIFSRPDDRDEPTFHERSAGPSENQLYRSPEVQSPSNARRFLASDDVYSFGLVLLEIAFWKPLVAIEGRNDVNSRELLDMQKIAAAVSSLPRSMGRIYSEVVENCLRPTKTTSPLPPIEMSAEWMADRIQEQNKFYWDVVKRLEECRA</sequence>
<keyword evidence="2" id="KW-0732">Signal</keyword>
<proteinExistence type="predicted"/>
<evidence type="ECO:0000259" key="3">
    <source>
        <dbReference type="PROSITE" id="PS50011"/>
    </source>
</evidence>
<dbReference type="PROSITE" id="PS50011">
    <property type="entry name" value="PROTEIN_KINASE_DOM"/>
    <property type="match status" value="1"/>
</dbReference>
<feature type="signal peptide" evidence="2">
    <location>
        <begin position="1"/>
        <end position="20"/>
    </location>
</feature>
<organism evidence="4 5">
    <name type="scientific">Penicillium desertorum</name>
    <dbReference type="NCBI Taxonomy" id="1303715"/>
    <lineage>
        <taxon>Eukaryota</taxon>
        <taxon>Fungi</taxon>
        <taxon>Dikarya</taxon>
        <taxon>Ascomycota</taxon>
        <taxon>Pezizomycotina</taxon>
        <taxon>Eurotiomycetes</taxon>
        <taxon>Eurotiomycetidae</taxon>
        <taxon>Eurotiales</taxon>
        <taxon>Aspergillaceae</taxon>
        <taxon>Penicillium</taxon>
    </lineage>
</organism>
<feature type="chain" id="PRO_5040934402" description="Protein kinase domain-containing protein" evidence="2">
    <location>
        <begin position="21"/>
        <end position="534"/>
    </location>
</feature>
<dbReference type="InterPro" id="IPR038305">
    <property type="entry name" value="HeLo_sf"/>
</dbReference>
<dbReference type="InterPro" id="IPR056002">
    <property type="entry name" value="DUF7580"/>
</dbReference>
<accession>A0A9W9X144</accession>
<dbReference type="Gene3D" id="1.10.510.10">
    <property type="entry name" value="Transferase(Phosphotransferase) domain 1"/>
    <property type="match status" value="1"/>
</dbReference>
<feature type="domain" description="Protein kinase" evidence="3">
    <location>
        <begin position="217"/>
        <end position="511"/>
    </location>
</feature>
<comment type="caution">
    <text evidence="4">The sequence shown here is derived from an EMBL/GenBank/DDBJ whole genome shotgun (WGS) entry which is preliminary data.</text>
</comment>
<dbReference type="Gene3D" id="1.20.120.1020">
    <property type="entry name" value="Prion-inhibition and propagation, HeLo domain"/>
    <property type="match status" value="2"/>
</dbReference>
<dbReference type="PANTHER" id="PTHR37542">
    <property type="entry name" value="HELO DOMAIN-CONTAINING PROTEIN-RELATED"/>
    <property type="match status" value="1"/>
</dbReference>
<dbReference type="OrthoDB" id="1911848at2759"/>
<dbReference type="Pfam" id="PF14479">
    <property type="entry name" value="HeLo"/>
    <property type="match status" value="1"/>
</dbReference>
<evidence type="ECO:0000313" key="5">
    <source>
        <dbReference type="Proteomes" id="UP001147760"/>
    </source>
</evidence>
<evidence type="ECO:0000313" key="4">
    <source>
        <dbReference type="EMBL" id="KAJ5480513.1"/>
    </source>
</evidence>
<evidence type="ECO:0000256" key="1">
    <source>
        <dbReference type="SAM" id="MobiDB-lite"/>
    </source>
</evidence>
<reference evidence="4" key="2">
    <citation type="journal article" date="2023" name="IMA Fungus">
        <title>Comparative genomic study of the Penicillium genus elucidates a diverse pangenome and 15 lateral gene transfer events.</title>
        <authorList>
            <person name="Petersen C."/>
            <person name="Sorensen T."/>
            <person name="Nielsen M.R."/>
            <person name="Sondergaard T.E."/>
            <person name="Sorensen J.L."/>
            <person name="Fitzpatrick D.A."/>
            <person name="Frisvad J.C."/>
            <person name="Nielsen K.L."/>
        </authorList>
    </citation>
    <scope>NUCLEOTIDE SEQUENCE</scope>
    <source>
        <strain evidence="4">IBT 17660</strain>
    </source>
</reference>
<dbReference type="EMBL" id="JAPWDO010000003">
    <property type="protein sequence ID" value="KAJ5480513.1"/>
    <property type="molecule type" value="Genomic_DNA"/>
</dbReference>
<dbReference type="Proteomes" id="UP001147760">
    <property type="component" value="Unassembled WGS sequence"/>
</dbReference>
<dbReference type="InterPro" id="IPR000719">
    <property type="entry name" value="Prot_kinase_dom"/>
</dbReference>
<protein>
    <recommendedName>
        <fullName evidence="3">Protein kinase domain-containing protein</fullName>
    </recommendedName>
</protein>
<reference evidence="4" key="1">
    <citation type="submission" date="2022-12" db="EMBL/GenBank/DDBJ databases">
        <authorList>
            <person name="Petersen C."/>
        </authorList>
    </citation>
    <scope>NUCLEOTIDE SEQUENCE</scope>
    <source>
        <strain evidence="4">IBT 17660</strain>
    </source>
</reference>
<name>A0A9W9X144_9EURO</name>
<dbReference type="InterPro" id="IPR029498">
    <property type="entry name" value="HeLo_dom"/>
</dbReference>
<gene>
    <name evidence="4" type="ORF">N7530_006022</name>
</gene>
<evidence type="ECO:0000256" key="2">
    <source>
        <dbReference type="SAM" id="SignalP"/>
    </source>
</evidence>
<dbReference type="Pfam" id="PF24476">
    <property type="entry name" value="DUF7580"/>
    <property type="match status" value="1"/>
</dbReference>
<dbReference type="InterPro" id="IPR011009">
    <property type="entry name" value="Kinase-like_dom_sf"/>
</dbReference>
<feature type="compositionally biased region" description="Polar residues" evidence="1">
    <location>
        <begin position="407"/>
        <end position="416"/>
    </location>
</feature>
<dbReference type="GO" id="GO:0004672">
    <property type="term" value="F:protein kinase activity"/>
    <property type="evidence" value="ECO:0007669"/>
    <property type="project" value="InterPro"/>
</dbReference>
<dbReference type="AlphaFoldDB" id="A0A9W9X144"/>